<reference evidence="8 9" key="1">
    <citation type="submission" date="2021-01" db="EMBL/GenBank/DDBJ databases">
        <title>Whole genome shotgun sequence of Plantactinospora endophytica NBRC 110450.</title>
        <authorList>
            <person name="Komaki H."/>
            <person name="Tamura T."/>
        </authorList>
    </citation>
    <scope>NUCLEOTIDE SEQUENCE [LARGE SCALE GENOMIC DNA]</scope>
    <source>
        <strain evidence="8 9">NBRC 110450</strain>
    </source>
</reference>
<dbReference type="SUPFAM" id="SSF46894">
    <property type="entry name" value="C-terminal effector domain of the bipartite response regulators"/>
    <property type="match status" value="1"/>
</dbReference>
<dbReference type="SMART" id="SM00421">
    <property type="entry name" value="HTH_LUXR"/>
    <property type="match status" value="1"/>
</dbReference>
<dbReference type="PROSITE" id="PS50043">
    <property type="entry name" value="HTH_LUXR_2"/>
    <property type="match status" value="1"/>
</dbReference>
<keyword evidence="9" id="KW-1185">Reference proteome</keyword>
<evidence type="ECO:0000256" key="4">
    <source>
        <dbReference type="ARBA" id="ARBA00023163"/>
    </source>
</evidence>
<protein>
    <submittedName>
        <fullName evidence="8">DNA-binding response regulator</fullName>
    </submittedName>
</protein>
<proteinExistence type="predicted"/>
<evidence type="ECO:0000259" key="7">
    <source>
        <dbReference type="PROSITE" id="PS50110"/>
    </source>
</evidence>
<name>A0ABQ4E9T0_9ACTN</name>
<dbReference type="CDD" id="cd06170">
    <property type="entry name" value="LuxR_C_like"/>
    <property type="match status" value="1"/>
</dbReference>
<keyword evidence="1 5" id="KW-0597">Phosphoprotein</keyword>
<feature type="domain" description="Response regulatory" evidence="7">
    <location>
        <begin position="3"/>
        <end position="119"/>
    </location>
</feature>
<dbReference type="InterPro" id="IPR058245">
    <property type="entry name" value="NreC/VraR/RcsB-like_REC"/>
</dbReference>
<dbReference type="Proteomes" id="UP000646749">
    <property type="component" value="Unassembled WGS sequence"/>
</dbReference>
<sequence length="206" mass="21820">MIRVLLVDDHPVVRDGLRGMLHTEPDLEVVGEAGSGQEAVVAARAHRPDVILMDLRMPGLDGVYATEAILRESRSCRVVVLTTYESDADILRAVEAGAIGYLLKDATKADLTAAIRAASRGETTLAPSVAGRLVRQVRGPAGPTLSAREVQVLALVAEGRTNAEIGRALHISEATVKTHLLRTFGKLDVSDRTAAVTTAMARGLLG</sequence>
<dbReference type="EMBL" id="BONW01000039">
    <property type="protein sequence ID" value="GIG91488.1"/>
    <property type="molecule type" value="Genomic_DNA"/>
</dbReference>
<dbReference type="Gene3D" id="3.40.50.2300">
    <property type="match status" value="1"/>
</dbReference>
<dbReference type="Pfam" id="PF00072">
    <property type="entry name" value="Response_reg"/>
    <property type="match status" value="1"/>
</dbReference>
<keyword evidence="3 8" id="KW-0238">DNA-binding</keyword>
<evidence type="ECO:0000313" key="8">
    <source>
        <dbReference type="EMBL" id="GIG91488.1"/>
    </source>
</evidence>
<dbReference type="PROSITE" id="PS50110">
    <property type="entry name" value="RESPONSE_REGULATORY"/>
    <property type="match status" value="1"/>
</dbReference>
<dbReference type="SUPFAM" id="SSF52172">
    <property type="entry name" value="CheY-like"/>
    <property type="match status" value="1"/>
</dbReference>
<dbReference type="InterPro" id="IPR011006">
    <property type="entry name" value="CheY-like_superfamily"/>
</dbReference>
<dbReference type="Pfam" id="PF00196">
    <property type="entry name" value="GerE"/>
    <property type="match status" value="1"/>
</dbReference>
<dbReference type="SMART" id="SM00448">
    <property type="entry name" value="REC"/>
    <property type="match status" value="1"/>
</dbReference>
<dbReference type="RefSeq" id="WP_203869875.1">
    <property type="nucleotide sequence ID" value="NZ_BONW01000039.1"/>
</dbReference>
<dbReference type="InterPro" id="IPR039420">
    <property type="entry name" value="WalR-like"/>
</dbReference>
<dbReference type="PANTHER" id="PTHR43214">
    <property type="entry name" value="TWO-COMPONENT RESPONSE REGULATOR"/>
    <property type="match status" value="1"/>
</dbReference>
<evidence type="ECO:0000256" key="1">
    <source>
        <dbReference type="ARBA" id="ARBA00022553"/>
    </source>
</evidence>
<evidence type="ECO:0000259" key="6">
    <source>
        <dbReference type="PROSITE" id="PS50043"/>
    </source>
</evidence>
<feature type="domain" description="HTH luxR-type" evidence="6">
    <location>
        <begin position="138"/>
        <end position="203"/>
    </location>
</feature>
<dbReference type="CDD" id="cd17535">
    <property type="entry name" value="REC_NarL-like"/>
    <property type="match status" value="1"/>
</dbReference>
<feature type="modified residue" description="4-aspartylphosphate" evidence="5">
    <location>
        <position position="54"/>
    </location>
</feature>
<dbReference type="PROSITE" id="PS00622">
    <property type="entry name" value="HTH_LUXR_1"/>
    <property type="match status" value="1"/>
</dbReference>
<accession>A0ABQ4E9T0</accession>
<evidence type="ECO:0000256" key="3">
    <source>
        <dbReference type="ARBA" id="ARBA00023125"/>
    </source>
</evidence>
<dbReference type="PANTHER" id="PTHR43214:SF24">
    <property type="entry name" value="TRANSCRIPTIONAL REGULATORY PROTEIN NARL-RELATED"/>
    <property type="match status" value="1"/>
</dbReference>
<keyword evidence="2" id="KW-0805">Transcription regulation</keyword>
<dbReference type="InterPro" id="IPR016032">
    <property type="entry name" value="Sig_transdc_resp-reg_C-effctor"/>
</dbReference>
<evidence type="ECO:0000256" key="2">
    <source>
        <dbReference type="ARBA" id="ARBA00023015"/>
    </source>
</evidence>
<dbReference type="InterPro" id="IPR001789">
    <property type="entry name" value="Sig_transdc_resp-reg_receiver"/>
</dbReference>
<dbReference type="PRINTS" id="PR00038">
    <property type="entry name" value="HTHLUXR"/>
</dbReference>
<evidence type="ECO:0000256" key="5">
    <source>
        <dbReference type="PROSITE-ProRule" id="PRU00169"/>
    </source>
</evidence>
<gene>
    <name evidence="8" type="ORF">Pen02_64240</name>
</gene>
<dbReference type="InterPro" id="IPR000792">
    <property type="entry name" value="Tscrpt_reg_LuxR_C"/>
</dbReference>
<organism evidence="8 9">
    <name type="scientific">Plantactinospora endophytica</name>
    <dbReference type="NCBI Taxonomy" id="673535"/>
    <lineage>
        <taxon>Bacteria</taxon>
        <taxon>Bacillati</taxon>
        <taxon>Actinomycetota</taxon>
        <taxon>Actinomycetes</taxon>
        <taxon>Micromonosporales</taxon>
        <taxon>Micromonosporaceae</taxon>
        <taxon>Plantactinospora</taxon>
    </lineage>
</organism>
<evidence type="ECO:0000313" key="9">
    <source>
        <dbReference type="Proteomes" id="UP000646749"/>
    </source>
</evidence>
<keyword evidence="4" id="KW-0804">Transcription</keyword>
<comment type="caution">
    <text evidence="8">The sequence shown here is derived from an EMBL/GenBank/DDBJ whole genome shotgun (WGS) entry which is preliminary data.</text>
</comment>
<dbReference type="GO" id="GO:0003677">
    <property type="term" value="F:DNA binding"/>
    <property type="evidence" value="ECO:0007669"/>
    <property type="project" value="UniProtKB-KW"/>
</dbReference>